<name>A0ABM8FNW7_9MICO</name>
<dbReference type="Pfam" id="PF04851">
    <property type="entry name" value="ResIII"/>
    <property type="match status" value="1"/>
</dbReference>
<dbReference type="RefSeq" id="WP_286301244.1">
    <property type="nucleotide sequence ID" value="NZ_AP027728.1"/>
</dbReference>
<feature type="transmembrane region" description="Helical" evidence="2">
    <location>
        <begin position="756"/>
        <end position="778"/>
    </location>
</feature>
<proteinExistence type="predicted"/>
<evidence type="ECO:0000256" key="2">
    <source>
        <dbReference type="SAM" id="Phobius"/>
    </source>
</evidence>
<feature type="compositionally biased region" description="Pro residues" evidence="1">
    <location>
        <begin position="337"/>
        <end position="346"/>
    </location>
</feature>
<feature type="region of interest" description="Disordered" evidence="1">
    <location>
        <begin position="322"/>
        <end position="351"/>
    </location>
</feature>
<accession>A0ABM8FNW7</accession>
<sequence>MNPLPSSLADWRFDGELRTYQSEVLEQIPAAPADAAMHIVAPPGSGKTLLGLLLAAREGRRTLVLTPTVTIRQQWVRTARDLATDDAQVSDDPANLADLTVLTYQLLSVTGDSSPFDDLARAQWTEQLVEAGRTEADAATWLATLAVDNRAQYRRGIRKRSAGLRRRFAQTRPESLARVLHPNALALIDRIVDAGVDTIVLDECHHLLDHWAIVVAYLRARIRERGCTGLLIGLTATLPSADDGTGFENYTQLLGEVDYEVPTPAVVKEGHLAPYRAHVWFTEPVPQEAHFIRRSEAQLHELMVQVLSTPDGVSYLHDQLQPAAATTDAETADADAPTPPPAPALPPEESARRGIDRALSADFTLARACGAVLRAAAPRHPLCALLDPQLFTRASTDDLLLVLARFALNRLLRNPAARDQWRYVKGALADFGLHLTDRGIRRGRNPLETTLATSIAKDHATIDILRHELRSADGERIRAVVVTDVVEAGDNRGLTGGAAPGALRVFDLLASDPETAALCPVLLTAQHLRTTAADADAVAQALERALGSAVEVEEGFGATRVLRVPGFGGGRLVAAVSHLVTDGRVRVLVGTRGLLGEGWDCPAVNTLIDLTSVASSVSTQQLRGRTLRLDPAWAQKVAHNWSVVCLIPPHVELDSDAELDRLRRRHSHLWGLSADDHTRVITGLDAALDRGTRDLLDRLIAKDPATSIDALNQAVLAGIRSRSQTHADWRIGQPYTARERDVVAVRSPHRTALVQVLPAVAVGAPTLFLLGALASGGLTAVASGALEWNLPLAAGAGIALGGGAVVALGRRIPELIRGLRRRRDPSLVYRETARLVSRALQDAGRIPFLPDTAVEVDRQREPDGSTRLRLVFEGPARVRQLLADAVQELFGPVRTPRFLLRIASARRPDAYLAVPQQIGRRRADAEHFAALWQDAIGPCELIELQGEEGLVVLRAARAQSGQLEGSGARTTLWG</sequence>
<keyword evidence="5" id="KW-1185">Reference proteome</keyword>
<gene>
    <name evidence="4" type="ORF">GCM10025863_00470</name>
</gene>
<evidence type="ECO:0000256" key="1">
    <source>
        <dbReference type="SAM" id="MobiDB-lite"/>
    </source>
</evidence>
<dbReference type="InterPro" id="IPR006935">
    <property type="entry name" value="Helicase/UvrB_N"/>
</dbReference>
<dbReference type="SMART" id="SM00487">
    <property type="entry name" value="DEXDc"/>
    <property type="match status" value="1"/>
</dbReference>
<feature type="domain" description="Helicase ATP-binding" evidence="3">
    <location>
        <begin position="28"/>
        <end position="256"/>
    </location>
</feature>
<dbReference type="EMBL" id="AP027728">
    <property type="protein sequence ID" value="BDZ37433.1"/>
    <property type="molecule type" value="Genomic_DNA"/>
</dbReference>
<dbReference type="PANTHER" id="PTHR47396">
    <property type="entry name" value="TYPE I RESTRICTION ENZYME ECOKI R PROTEIN"/>
    <property type="match status" value="1"/>
</dbReference>
<dbReference type="Gene3D" id="3.40.50.300">
    <property type="entry name" value="P-loop containing nucleotide triphosphate hydrolases"/>
    <property type="match status" value="2"/>
</dbReference>
<protein>
    <recommendedName>
        <fullName evidence="3">Helicase ATP-binding domain-containing protein</fullName>
    </recommendedName>
</protein>
<keyword evidence="2" id="KW-0472">Membrane</keyword>
<dbReference type="PROSITE" id="PS51192">
    <property type="entry name" value="HELICASE_ATP_BIND_1"/>
    <property type="match status" value="1"/>
</dbReference>
<dbReference type="InterPro" id="IPR027417">
    <property type="entry name" value="P-loop_NTPase"/>
</dbReference>
<reference evidence="5" key="1">
    <citation type="journal article" date="2019" name="Int. J. Syst. Evol. Microbiol.">
        <title>The Global Catalogue of Microorganisms (GCM) 10K type strain sequencing project: providing services to taxonomists for standard genome sequencing and annotation.</title>
        <authorList>
            <consortium name="The Broad Institute Genomics Platform"/>
            <consortium name="The Broad Institute Genome Sequencing Center for Infectious Disease"/>
            <person name="Wu L."/>
            <person name="Ma J."/>
        </authorList>
    </citation>
    <scope>NUCLEOTIDE SEQUENCE [LARGE SCALE GENOMIC DNA]</scope>
    <source>
        <strain evidence="5">NBRC 106310</strain>
    </source>
</reference>
<dbReference type="InterPro" id="IPR050742">
    <property type="entry name" value="Helicase_Restrict-Modif_Enz"/>
</dbReference>
<keyword evidence="2" id="KW-0812">Transmembrane</keyword>
<dbReference type="SUPFAM" id="SSF52540">
    <property type="entry name" value="P-loop containing nucleoside triphosphate hydrolases"/>
    <property type="match status" value="1"/>
</dbReference>
<dbReference type="InterPro" id="IPR014001">
    <property type="entry name" value="Helicase_ATP-bd"/>
</dbReference>
<evidence type="ECO:0000259" key="3">
    <source>
        <dbReference type="PROSITE" id="PS51192"/>
    </source>
</evidence>
<evidence type="ECO:0000313" key="5">
    <source>
        <dbReference type="Proteomes" id="UP001321543"/>
    </source>
</evidence>
<feature type="transmembrane region" description="Helical" evidence="2">
    <location>
        <begin position="790"/>
        <end position="812"/>
    </location>
</feature>
<dbReference type="PANTHER" id="PTHR47396:SF1">
    <property type="entry name" value="ATP-DEPENDENT HELICASE IRC3-RELATED"/>
    <property type="match status" value="1"/>
</dbReference>
<dbReference type="Proteomes" id="UP001321543">
    <property type="component" value="Chromosome"/>
</dbReference>
<evidence type="ECO:0000313" key="4">
    <source>
        <dbReference type="EMBL" id="BDZ37433.1"/>
    </source>
</evidence>
<dbReference type="CDD" id="cd18785">
    <property type="entry name" value="SF2_C"/>
    <property type="match status" value="1"/>
</dbReference>
<keyword evidence="2" id="KW-1133">Transmembrane helix</keyword>
<organism evidence="4 5">
    <name type="scientific">Microbacterium suwonense</name>
    <dbReference type="NCBI Taxonomy" id="683047"/>
    <lineage>
        <taxon>Bacteria</taxon>
        <taxon>Bacillati</taxon>
        <taxon>Actinomycetota</taxon>
        <taxon>Actinomycetes</taxon>
        <taxon>Micrococcales</taxon>
        <taxon>Microbacteriaceae</taxon>
        <taxon>Microbacterium</taxon>
    </lineage>
</organism>